<comment type="caution">
    <text evidence="3">The sequence shown here is derived from an EMBL/GenBank/DDBJ whole genome shotgun (WGS) entry which is preliminary data.</text>
</comment>
<organism evidence="3 4">
    <name type="scientific">Candidula unifasciata</name>
    <dbReference type="NCBI Taxonomy" id="100452"/>
    <lineage>
        <taxon>Eukaryota</taxon>
        <taxon>Metazoa</taxon>
        <taxon>Spiralia</taxon>
        <taxon>Lophotrochozoa</taxon>
        <taxon>Mollusca</taxon>
        <taxon>Gastropoda</taxon>
        <taxon>Heterobranchia</taxon>
        <taxon>Euthyneura</taxon>
        <taxon>Panpulmonata</taxon>
        <taxon>Eupulmonata</taxon>
        <taxon>Stylommatophora</taxon>
        <taxon>Helicina</taxon>
        <taxon>Helicoidea</taxon>
        <taxon>Geomitridae</taxon>
        <taxon>Candidula</taxon>
    </lineage>
</organism>
<evidence type="ECO:0000256" key="1">
    <source>
        <dbReference type="ARBA" id="ARBA00008797"/>
    </source>
</evidence>
<protein>
    <recommendedName>
        <fullName evidence="2">Methyltransferase domain-containing protein</fullName>
    </recommendedName>
</protein>
<dbReference type="Pfam" id="PF13679">
    <property type="entry name" value="Methyltransf_32"/>
    <property type="match status" value="1"/>
</dbReference>
<gene>
    <name evidence="3" type="ORF">CUNI_LOCUS649</name>
</gene>
<dbReference type="PANTHER" id="PTHR13369:SF0">
    <property type="entry name" value="GLUTATHIONE S-TRANSFERASE C-TERMINAL DOMAIN-CONTAINING PROTEIN"/>
    <property type="match status" value="1"/>
</dbReference>
<dbReference type="FunFam" id="3.40.50.150:FF:000725">
    <property type="entry name" value="Glutathione S-transferase, C-terminal domain-containing"/>
    <property type="match status" value="1"/>
</dbReference>
<evidence type="ECO:0000313" key="4">
    <source>
        <dbReference type="Proteomes" id="UP000678393"/>
    </source>
</evidence>
<comment type="similarity">
    <text evidence="1">Belongs to the GSTCD family.</text>
</comment>
<dbReference type="Gene3D" id="3.40.50.150">
    <property type="entry name" value="Vaccinia Virus protein VP39"/>
    <property type="match status" value="1"/>
</dbReference>
<dbReference type="InterPro" id="IPR025714">
    <property type="entry name" value="Methyltranfer_dom"/>
</dbReference>
<dbReference type="EMBL" id="CAJHNH020000074">
    <property type="protein sequence ID" value="CAG5115091.1"/>
    <property type="molecule type" value="Genomic_DNA"/>
</dbReference>
<dbReference type="SUPFAM" id="SSF47616">
    <property type="entry name" value="GST C-terminal domain-like"/>
    <property type="match status" value="1"/>
</dbReference>
<feature type="domain" description="Methyltransferase" evidence="2">
    <location>
        <begin position="556"/>
        <end position="679"/>
    </location>
</feature>
<dbReference type="AlphaFoldDB" id="A0A8S3YHZ1"/>
<accession>A0A8S3YHZ1</accession>
<dbReference type="Proteomes" id="UP000678393">
    <property type="component" value="Unassembled WGS sequence"/>
</dbReference>
<dbReference type="InterPro" id="IPR036282">
    <property type="entry name" value="Glutathione-S-Trfase_C_sf"/>
</dbReference>
<sequence length="767" mass="85546">MTLYLQGCLTEDGESILCPLSSSVILFFIRYCQTNQFELVFVPDSAGSINMCCSFQRNILSGLSVRFTPWTEVPSVVRNVLPPSLHQPELSLVRSGMCVLLRHIIRESDTFSPDLHLIDLLGFRQGSMRMCSEVSGFTKLCEVELPDSVSQFVSTLRTLFLEKADGGESSGSRQVILPSALIKLDDHFRKNCRVHNDNKRRREELSKLKNYLRKVSSSKVTNATNIPLYNIAGRDPMFIETCEEQLSLQKCLSLEDSCCKSSEHSTDLCPNEESFNIRLDVLSQTDSWLQIDHVTQLHHGIHRLKVDKHFDVSSVRLNAGNDGAGKTIQDWQKVEFTTVMTASGCLKGSNRNSTFNAAVLTDISELVDQLTHLDIQYEHTYSEGVEMTLADLILYVYTYHLLEALHFRSALLVDHIPSVLHWVDHMTSLATVVKAGQRSGWDMERLLVGLGTGLTKDGTDKISGCLNHSREIVFVKEPELPQDAEEDEMELSRCARMKHKALKPDVTEALQKFELANLRPVIGSHPCGADVGITWDHLPAGVHPREGDVPKSRTERKCQQLENLVTAVQTLYTPGDVLVDFCSGGGHLGIILAYLLPDCQVYLVENKEESLLKACSRLHALALTNVTMYQCNLDYFIGTFDVGVCLHACGSATDMVLQLCLDCQASFVICPCCYGSIQKTHLLSYPQSQQFVDAGISYKDFLTLGHAADQTEFNIALEAQGRLCMNLVDTDRAEHAREVGYLVTLCMLTPPACSPKNNLLLGTTRQR</sequence>
<dbReference type="InterPro" id="IPR029063">
    <property type="entry name" value="SAM-dependent_MTases_sf"/>
</dbReference>
<dbReference type="OrthoDB" id="206598at2759"/>
<keyword evidence="4" id="KW-1185">Reference proteome</keyword>
<dbReference type="GO" id="GO:0005737">
    <property type="term" value="C:cytoplasm"/>
    <property type="evidence" value="ECO:0007669"/>
    <property type="project" value="TreeGrafter"/>
</dbReference>
<evidence type="ECO:0000313" key="3">
    <source>
        <dbReference type="EMBL" id="CAG5115091.1"/>
    </source>
</evidence>
<dbReference type="SUPFAM" id="SSF53335">
    <property type="entry name" value="S-adenosyl-L-methionine-dependent methyltransferases"/>
    <property type="match status" value="1"/>
</dbReference>
<name>A0A8S3YHZ1_9EUPU</name>
<reference evidence="3" key="1">
    <citation type="submission" date="2021-04" db="EMBL/GenBank/DDBJ databases">
        <authorList>
            <consortium name="Molecular Ecology Group"/>
        </authorList>
    </citation>
    <scope>NUCLEOTIDE SEQUENCE</scope>
</reference>
<proteinExistence type="inferred from homology"/>
<evidence type="ECO:0000259" key="2">
    <source>
        <dbReference type="Pfam" id="PF13679"/>
    </source>
</evidence>
<dbReference type="PANTHER" id="PTHR13369">
    <property type="match status" value="1"/>
</dbReference>